<evidence type="ECO:0000259" key="2">
    <source>
        <dbReference type="Pfam" id="PF01569"/>
    </source>
</evidence>
<proteinExistence type="predicted"/>
<keyword evidence="1" id="KW-1133">Transmembrane helix</keyword>
<reference evidence="4" key="1">
    <citation type="journal article" date="2019" name="Int. J. Syst. Evol. Microbiol.">
        <title>The Global Catalogue of Microorganisms (GCM) 10K type strain sequencing project: providing services to taxonomists for standard genome sequencing and annotation.</title>
        <authorList>
            <consortium name="The Broad Institute Genomics Platform"/>
            <consortium name="The Broad Institute Genome Sequencing Center for Infectious Disease"/>
            <person name="Wu L."/>
            <person name="Ma J."/>
        </authorList>
    </citation>
    <scope>NUCLEOTIDE SEQUENCE [LARGE SCALE GENOMIC DNA]</scope>
    <source>
        <strain evidence="4">KACC 11904</strain>
    </source>
</reference>
<keyword evidence="4" id="KW-1185">Reference proteome</keyword>
<gene>
    <name evidence="3" type="ORF">ACFPOG_01705</name>
</gene>
<keyword evidence="1" id="KW-0812">Transmembrane</keyword>
<dbReference type="Pfam" id="PF01569">
    <property type="entry name" value="PAP2"/>
    <property type="match status" value="1"/>
</dbReference>
<evidence type="ECO:0000313" key="4">
    <source>
        <dbReference type="Proteomes" id="UP001596044"/>
    </source>
</evidence>
<dbReference type="EMBL" id="JBHSMJ010000004">
    <property type="protein sequence ID" value="MFC5446965.1"/>
    <property type="molecule type" value="Genomic_DNA"/>
</dbReference>
<evidence type="ECO:0000256" key="1">
    <source>
        <dbReference type="SAM" id="Phobius"/>
    </source>
</evidence>
<evidence type="ECO:0000313" key="3">
    <source>
        <dbReference type="EMBL" id="MFC5446965.1"/>
    </source>
</evidence>
<comment type="caution">
    <text evidence="3">The sequence shown here is derived from an EMBL/GenBank/DDBJ whole genome shotgun (WGS) entry which is preliminary data.</text>
</comment>
<dbReference type="Gene3D" id="1.20.144.10">
    <property type="entry name" value="Phosphatidic acid phosphatase type 2/haloperoxidase"/>
    <property type="match status" value="1"/>
</dbReference>
<dbReference type="SUPFAM" id="SSF48317">
    <property type="entry name" value="Acid phosphatase/Vanadium-dependent haloperoxidase"/>
    <property type="match status" value="1"/>
</dbReference>
<feature type="transmembrane region" description="Helical" evidence="1">
    <location>
        <begin position="26"/>
        <end position="48"/>
    </location>
</feature>
<accession>A0ABW0K0R0</accession>
<dbReference type="RefSeq" id="WP_377523413.1">
    <property type="nucleotide sequence ID" value="NZ_JAQFVF010000033.1"/>
</dbReference>
<feature type="transmembrane region" description="Helical" evidence="1">
    <location>
        <begin position="54"/>
        <end position="75"/>
    </location>
</feature>
<dbReference type="InterPro" id="IPR000326">
    <property type="entry name" value="PAP2/HPO"/>
</dbReference>
<protein>
    <submittedName>
        <fullName evidence="3">Phosphatase PAP2 family protein</fullName>
    </submittedName>
</protein>
<dbReference type="InterPro" id="IPR036938">
    <property type="entry name" value="PAP2/HPO_sf"/>
</dbReference>
<keyword evidence="1" id="KW-0472">Membrane</keyword>
<organism evidence="3 4">
    <name type="scientific">Paenibacillus aestuarii</name>
    <dbReference type="NCBI Taxonomy" id="516965"/>
    <lineage>
        <taxon>Bacteria</taxon>
        <taxon>Bacillati</taxon>
        <taxon>Bacillota</taxon>
        <taxon>Bacilli</taxon>
        <taxon>Bacillales</taxon>
        <taxon>Paenibacillaceae</taxon>
        <taxon>Paenibacillus</taxon>
    </lineage>
</organism>
<name>A0ABW0K0R0_9BACL</name>
<dbReference type="PANTHER" id="PTHR14969">
    <property type="entry name" value="SPHINGOSINE-1-PHOSPHATE PHOSPHOHYDROLASE"/>
    <property type="match status" value="1"/>
</dbReference>
<sequence>MVSSLFYGLVGYLLWINLRRRWRWTWLIPVITALIVLCIGLSRIYLGVHYPSDVLAGFAAGTAVWTGCVMGVHTIDHHHSDRLGV</sequence>
<dbReference type="Proteomes" id="UP001596044">
    <property type="component" value="Unassembled WGS sequence"/>
</dbReference>
<feature type="domain" description="Phosphatidic acid phosphatase type 2/haloperoxidase" evidence="2">
    <location>
        <begin position="7"/>
        <end position="70"/>
    </location>
</feature>
<dbReference type="PANTHER" id="PTHR14969:SF13">
    <property type="entry name" value="AT30094P"/>
    <property type="match status" value="1"/>
</dbReference>